<keyword evidence="8" id="KW-1185">Reference proteome</keyword>
<evidence type="ECO:0000256" key="1">
    <source>
        <dbReference type="ARBA" id="ARBA00022927"/>
    </source>
</evidence>
<sequence>MASFFNLGLWLSSNDSLAPSDPCLPHPPYGSPFPAFCSTCSTDLNYTTTTFLFASGPPNRISSFTSSPATVIMSFWSALNKLETSDLPPPPDETTEAAETDEGWDAVTIVSAVSGEEPTLEVSAVSKIKEKAQARSTNEEERRPPGEHPPPTVPPVPRAVSRAASKVEETVKTARQVDASELAREAQKRIELLEANLVEYNLVGSDANTGVIFLAPTSSGKTTTLLWLEGHPIEERAVPGKEHLRHLNVACSAPDEVQGLVGDGISARTITPRYLARDRIVYVDPAGFNDTRSVILAMINSMGLRHLLDKMPRKRIVLLVNFRGLSRLDAVSSMLQSLQRLCPDFEALAPGILFLYSRLDGNTSKEVIVELLNGYKARQGIREVPYYTKTLDLMIHQLERHEDTVLLYPHLDAPDGVRNIIARGIRDCLPFHHMGSPLEDGEIAMIQQAIGKELGSLHTYLSSEQPSVYRQGIKHLTTIRTLAQLINDEAISEMYHQALDLLGKVIQTHAVSFARALKSGQFEVAARHDKTLQALEGYNQELQQTTAISRNLWSRVQQACDLVDSAQAFESLADLQRALRAAAAAVGMRLAKDVSDANEQEAFAECALPAVATLCQFDQHLASSCSGRLLWNPIAESLLNEAVQASAAITAVVQALNSAITVPSSRNDLSVDMWQALRSALGLHQRAQAYSGYVLLDQLRTCYDQDKTLLLEAASQLCATITTIHKLMAEYHAEDLMLERLASLMALLRHVETVAGPECVAPGSRHADMQSAFARVVRDRLKKPIAHAVTDEQPALAASALGQLLALLEPFGADEVVQDTQRDALLLLNRLANQQRHCQETLRTILAHEGSARDFEALVKAIKALTACQVLDKIIEDARWLPADAGSPDAQAQDQGQEQGALSAKVTWQTSAPLIKRTIQELHDFLGSLCKDLASALNTRATPGDRVLTSLQAFHLVQSLLDDEIVQTLVAQVAATITQACDHLACSSVESMSGHTRDGHLKWLTQTAEFVGDLDATYPLLRSPEWASVQASLKDQNERMLADTKAWGDQLVATVRDTVSEDRLGETASELDALHELGHAQDLQVQGIAAPLYEQALEVVRRRLKELYEEFNLSISATDLGVSVKAKKVLIDAIVLHPHLPEANLITKSIEEKDQAMMNALREQFDTDLLANNFHAIHDVLTGLLQTQDAPEWRAAYRGLKRTAILKMQPELNQRVEEMQRAARGIRATHASTQIGDLLQRLDQQDAWFVKARVLDAALPELRLAEAEKQFSIIVKNIYHRLCSRLWAAMKKYHFNTAETLYGHLQAWQCVHRADLDSSDFLNDTSMADTSVAGEAPMSDSASEAPSDVFGAPSKLTAIERYAAELDTQVTNHVTSLLKERRGVELARVLRSLKSVYDGVSEQGLFTTDLVGLVDQVFHQVHREAQAELSGMQRTLYRQGGPAAAREQLAAFDELFRPLETQRLPPFENDESQICQLHRAVLTEVRDTEEYFTLPALSPEVADEILAMLAQGRAGNMGRVLDSVKALCKRAVADLQGNCYANELGLGLTDIVVDRFLGLAKLGTELKRPDIALASQHVNAMLGSSVTEGFRAVNKWLRSDLQTVHNMLKAFNVDQAREALSGLTQSVNRLSATGLPAESLDFLKMLQDTLESFTVNVKYGTDPVDRLDLAGFIADSFSAETLAARIDQLAMVTSAQHSSKSAPVFGSQDVFNPGQALNKVLVHWQGLLRQATTVVEECIAGCQDVSILAAHYAAVAKLAQRQPAELNDDVAKTLHHLNDRLAAFARSAGARVQARVEGKHWHELNENLSFTYQVERALATLAQAQLPALTTPLADSQEQALLSRVQAEDYVGNDTLDELARCLGRLQELSSNCLAERVKTEVKSRIKARLDGLKGQGSTVDLDLADCLSDVGEYGEEVKQSYNQFAEALVRQRKAATKTMTIDKALADMQAGPHAISAAHADRLRAAYDSYRREFETHIAKSTSAIPALVDAVRQKCDKVAHRPNALLTELPVILAVLAAIWSLGSRKAMAKASQADRGIYKELHTIQVLALFELLGLCDAKVGLRRVASWVKSFVPFGAHDKLSGAFVQIQTGGGKSILLGFASTLYALLGFEVSCACFSNILSSRDYNDFKDFFDVVQVAGLVKYGPLSELARAELNVNGDIRQALQTLVIDGRLSDPTVRPGALPKVLLVDEVDTLLSNVFLTEPYTPGTLVHDDSFLELLRAVWQDQSLTLAQIQALPSAQKLLQTYAHTEKLVLAALENVALARAAFERREHPYEVQEGLIAYKREGLDEPSSDISYGYETQFAYLAEEARGAVMPEVCRQHVGLFCSGGRFSFVKLIQKFDLISGVTGTIPDDLALLRTKFGVGRCSYMPSMYGKINFQRDPVQLTSNKAQQHQAIAGETFERAQGRAVIVFFQTTADLEAFRASPEFTAKLGGRPINIITVGSPDIPHRIKQATRKDMVTLATAPFGRGSDFTVLNRDIEKNGGIHVIQAFLSVEVTEQIQIEGRTARESNSGSYRLVLCLEDVQALLGEHFPSDIHEGAFAELPPTLDAARRTLHAEMLAQSFEALAACEAAHDTSLKLVRELFSGKKGDPQNALRYVHEYSAQAEYAEAVDVVVVVDISGSMGPHVPQAQAFVRTIAQEGFHLDQASSRNRLGILTFDVQAQAMGGEDFLSDDWTTVQQRAAAIATKGYQTFYLPPLKLLEEKLCQAKAADPTRYASTRRIVLFQTDGANMDTEKSSAIRATAERIVDELDTTLMAVLTGPDVPPDSVAYFVGRAGQFKTMDRSDSDFLAQLIITVDTYDALVQRASNIANCATSMLQHAWKHGFDANTVCVCVCVCRPLMARERREALLCRQGLSRKIQTVYIQMFS</sequence>
<dbReference type="InterPro" id="IPR027417">
    <property type="entry name" value="P-loop_NTPase"/>
</dbReference>
<dbReference type="SMART" id="SM00327">
    <property type="entry name" value="VWA"/>
    <property type="match status" value="1"/>
</dbReference>
<feature type="compositionally biased region" description="Acidic residues" evidence="4">
    <location>
        <begin position="93"/>
        <end position="103"/>
    </location>
</feature>
<feature type="domain" description="SecA family profile" evidence="6">
    <location>
        <begin position="1968"/>
        <end position="2555"/>
    </location>
</feature>
<dbReference type="Gene3D" id="3.40.50.300">
    <property type="entry name" value="P-loop containing nucleotide triphosphate hydrolases"/>
    <property type="match status" value="2"/>
</dbReference>
<feature type="compositionally biased region" description="Basic and acidic residues" evidence="4">
    <location>
        <begin position="127"/>
        <end position="146"/>
    </location>
</feature>
<accession>A9V8G1</accession>
<dbReference type="GO" id="GO:0006886">
    <property type="term" value="P:intracellular protein transport"/>
    <property type="evidence" value="ECO:0007669"/>
    <property type="project" value="InterPro"/>
</dbReference>
<dbReference type="SUPFAM" id="SSF52540">
    <property type="entry name" value="P-loop containing nucleoside triphosphate hydrolases"/>
    <property type="match status" value="2"/>
</dbReference>
<organism evidence="7 8">
    <name type="scientific">Monosiga brevicollis</name>
    <name type="common">Choanoflagellate</name>
    <dbReference type="NCBI Taxonomy" id="81824"/>
    <lineage>
        <taxon>Eukaryota</taxon>
        <taxon>Choanoflagellata</taxon>
        <taxon>Craspedida</taxon>
        <taxon>Salpingoecidae</taxon>
        <taxon>Monosiga</taxon>
    </lineage>
</organism>
<keyword evidence="1" id="KW-0813">Transport</keyword>
<feature type="region of interest" description="Disordered" evidence="4">
    <location>
        <begin position="84"/>
        <end position="103"/>
    </location>
</feature>
<dbReference type="KEGG" id="mbr:MONBRDRAFT_33917"/>
<keyword evidence="3" id="KW-0175">Coiled coil</keyword>
<dbReference type="PROSITE" id="PS51196">
    <property type="entry name" value="SECA_MOTOR_DEAD"/>
    <property type="match status" value="1"/>
</dbReference>
<dbReference type="Proteomes" id="UP000001357">
    <property type="component" value="Unassembled WGS sequence"/>
</dbReference>
<dbReference type="InterPro" id="IPR002035">
    <property type="entry name" value="VWF_A"/>
</dbReference>
<evidence type="ECO:0008006" key="9">
    <source>
        <dbReference type="Google" id="ProtNLM"/>
    </source>
</evidence>
<evidence type="ECO:0000256" key="3">
    <source>
        <dbReference type="SAM" id="Coils"/>
    </source>
</evidence>
<dbReference type="PROSITE" id="PS50234">
    <property type="entry name" value="VWFA"/>
    <property type="match status" value="1"/>
</dbReference>
<gene>
    <name evidence="7" type="ORF">MONBRDRAFT_33917</name>
</gene>
<feature type="region of interest" description="Disordered" evidence="4">
    <location>
        <begin position="118"/>
        <end position="167"/>
    </location>
</feature>
<evidence type="ECO:0000256" key="2">
    <source>
        <dbReference type="ARBA" id="ARBA00023010"/>
    </source>
</evidence>
<dbReference type="GO" id="GO:0005524">
    <property type="term" value="F:ATP binding"/>
    <property type="evidence" value="ECO:0000318"/>
    <property type="project" value="GO_Central"/>
</dbReference>
<proteinExistence type="predicted"/>
<dbReference type="InParanoid" id="A9V8G1"/>
<name>A9V8G1_MONBE</name>
<dbReference type="SUPFAM" id="SSF53300">
    <property type="entry name" value="vWA-like"/>
    <property type="match status" value="1"/>
</dbReference>
<protein>
    <recommendedName>
        <fullName evidence="9">VWFA domain-containing protein</fullName>
    </recommendedName>
</protein>
<dbReference type="PANTHER" id="PTHR30612:SF0">
    <property type="entry name" value="CHLOROPLAST PROTEIN-TRANSPORTING ATPASE"/>
    <property type="match status" value="1"/>
</dbReference>
<dbReference type="InterPro" id="IPR014018">
    <property type="entry name" value="SecA_motor_DEAD"/>
</dbReference>
<dbReference type="GeneID" id="5894342"/>
<dbReference type="FunFam" id="3.40.50.300:FF:003752">
    <property type="entry name" value="Predicted protein"/>
    <property type="match status" value="1"/>
</dbReference>
<dbReference type="Gene3D" id="3.40.50.410">
    <property type="entry name" value="von Willebrand factor, type A domain"/>
    <property type="match status" value="1"/>
</dbReference>
<feature type="domain" description="VWFA" evidence="5">
    <location>
        <begin position="2620"/>
        <end position="2818"/>
    </location>
</feature>
<feature type="coiled-coil region" evidence="3">
    <location>
        <begin position="176"/>
        <end position="203"/>
    </location>
</feature>
<evidence type="ECO:0000259" key="6">
    <source>
        <dbReference type="PROSITE" id="PS51196"/>
    </source>
</evidence>
<keyword evidence="2" id="KW-0811">Translocation</keyword>
<evidence type="ECO:0000256" key="4">
    <source>
        <dbReference type="SAM" id="MobiDB-lite"/>
    </source>
</evidence>
<evidence type="ECO:0000313" key="8">
    <source>
        <dbReference type="Proteomes" id="UP000001357"/>
    </source>
</evidence>
<evidence type="ECO:0000313" key="7">
    <source>
        <dbReference type="EMBL" id="EDQ86076.1"/>
    </source>
</evidence>
<dbReference type="eggNOG" id="ENOG502RZNF">
    <property type="taxonomic scope" value="Eukaryota"/>
</dbReference>
<reference evidence="7 8" key="1">
    <citation type="journal article" date="2008" name="Nature">
        <title>The genome of the choanoflagellate Monosiga brevicollis and the origin of metazoans.</title>
        <authorList>
            <consortium name="JGI Sequencing"/>
            <person name="King N."/>
            <person name="Westbrook M.J."/>
            <person name="Young S.L."/>
            <person name="Kuo A."/>
            <person name="Abedin M."/>
            <person name="Chapman J."/>
            <person name="Fairclough S."/>
            <person name="Hellsten U."/>
            <person name="Isogai Y."/>
            <person name="Letunic I."/>
            <person name="Marr M."/>
            <person name="Pincus D."/>
            <person name="Putnam N."/>
            <person name="Rokas A."/>
            <person name="Wright K.J."/>
            <person name="Zuzow R."/>
            <person name="Dirks W."/>
            <person name="Good M."/>
            <person name="Goodstein D."/>
            <person name="Lemons D."/>
            <person name="Li W."/>
            <person name="Lyons J.B."/>
            <person name="Morris A."/>
            <person name="Nichols S."/>
            <person name="Richter D.J."/>
            <person name="Salamov A."/>
            <person name="Bork P."/>
            <person name="Lim W.A."/>
            <person name="Manning G."/>
            <person name="Miller W.T."/>
            <person name="McGinnis W."/>
            <person name="Shapiro H."/>
            <person name="Tjian R."/>
            <person name="Grigoriev I.V."/>
            <person name="Rokhsar D."/>
        </authorList>
    </citation>
    <scope>NUCLEOTIDE SEQUENCE [LARGE SCALE GENOMIC DNA]</scope>
    <source>
        <strain evidence="8">MX1 / ATCC 50154</strain>
    </source>
</reference>
<dbReference type="FunFam" id="3.40.50.300:FF:002701">
    <property type="entry name" value="Predicted protein"/>
    <property type="match status" value="1"/>
</dbReference>
<evidence type="ECO:0000259" key="5">
    <source>
        <dbReference type="PROSITE" id="PS50234"/>
    </source>
</evidence>
<dbReference type="GO" id="GO:0006605">
    <property type="term" value="P:protein targeting"/>
    <property type="evidence" value="ECO:0007669"/>
    <property type="project" value="InterPro"/>
</dbReference>
<dbReference type="RefSeq" id="XP_001749001.1">
    <property type="nucleotide sequence ID" value="XM_001748949.1"/>
</dbReference>
<feature type="compositionally biased region" description="Pro residues" evidence="4">
    <location>
        <begin position="147"/>
        <end position="157"/>
    </location>
</feature>
<keyword evidence="1" id="KW-0653">Protein transport</keyword>
<dbReference type="PANTHER" id="PTHR30612">
    <property type="entry name" value="SECA INNER MEMBRANE COMPONENT OF SEC PROTEIN SECRETION SYSTEM"/>
    <property type="match status" value="1"/>
</dbReference>
<dbReference type="InterPro" id="IPR000185">
    <property type="entry name" value="SecA"/>
</dbReference>
<dbReference type="EMBL" id="CH991568">
    <property type="protein sequence ID" value="EDQ86076.1"/>
    <property type="molecule type" value="Genomic_DNA"/>
</dbReference>
<dbReference type="InterPro" id="IPR036465">
    <property type="entry name" value="vWFA_dom_sf"/>
</dbReference>